<dbReference type="PANTHER" id="PTHR46481">
    <property type="entry name" value="ZINC FINGER BED DOMAIN-CONTAINING PROTEIN 4"/>
    <property type="match status" value="1"/>
</dbReference>
<proteinExistence type="predicted"/>
<evidence type="ECO:0000256" key="4">
    <source>
        <dbReference type="ARBA" id="ARBA00022771"/>
    </source>
</evidence>
<feature type="domain" description="HAT C-terminal dimerisation" evidence="11">
    <location>
        <begin position="571"/>
        <end position="653"/>
    </location>
</feature>
<protein>
    <recommendedName>
        <fullName evidence="15">BED-type domain-containing protein</fullName>
    </recommendedName>
</protein>
<dbReference type="SUPFAM" id="SSF57667">
    <property type="entry name" value="beta-beta-alpha zinc fingers"/>
    <property type="match status" value="1"/>
</dbReference>
<dbReference type="SMART" id="SM00614">
    <property type="entry name" value="ZnF_BED"/>
    <property type="match status" value="1"/>
</dbReference>
<evidence type="ECO:0000259" key="10">
    <source>
        <dbReference type="Pfam" id="PF02892"/>
    </source>
</evidence>
<evidence type="ECO:0000313" key="13">
    <source>
        <dbReference type="EMBL" id="KAG0503454.1"/>
    </source>
</evidence>
<keyword evidence="7" id="KW-0238">DNA-binding</keyword>
<dbReference type="GO" id="GO:0005634">
    <property type="term" value="C:nucleus"/>
    <property type="evidence" value="ECO:0007669"/>
    <property type="project" value="UniProtKB-SubCell"/>
</dbReference>
<organism evidence="13 14">
    <name type="scientific">Vanilla planifolia</name>
    <name type="common">Vanilla</name>
    <dbReference type="NCBI Taxonomy" id="51239"/>
    <lineage>
        <taxon>Eukaryota</taxon>
        <taxon>Viridiplantae</taxon>
        <taxon>Streptophyta</taxon>
        <taxon>Embryophyta</taxon>
        <taxon>Tracheophyta</taxon>
        <taxon>Spermatophyta</taxon>
        <taxon>Magnoliopsida</taxon>
        <taxon>Liliopsida</taxon>
        <taxon>Asparagales</taxon>
        <taxon>Orchidaceae</taxon>
        <taxon>Vanilloideae</taxon>
        <taxon>Vanilleae</taxon>
        <taxon>Vanilla</taxon>
    </lineage>
</organism>
<dbReference type="EMBL" id="JADCNM010000001">
    <property type="protein sequence ID" value="KAG0503454.1"/>
    <property type="molecule type" value="Genomic_DNA"/>
</dbReference>
<keyword evidence="6" id="KW-0805">Transcription regulation</keyword>
<evidence type="ECO:0000256" key="6">
    <source>
        <dbReference type="ARBA" id="ARBA00023015"/>
    </source>
</evidence>
<evidence type="ECO:0000256" key="7">
    <source>
        <dbReference type="ARBA" id="ARBA00023125"/>
    </source>
</evidence>
<evidence type="ECO:0000256" key="8">
    <source>
        <dbReference type="ARBA" id="ARBA00023163"/>
    </source>
</evidence>
<dbReference type="InterPro" id="IPR012337">
    <property type="entry name" value="RNaseH-like_sf"/>
</dbReference>
<dbReference type="Pfam" id="PF05699">
    <property type="entry name" value="Dimer_Tnp_hAT"/>
    <property type="match status" value="1"/>
</dbReference>
<keyword evidence="5" id="KW-0862">Zinc</keyword>
<feature type="domain" description="BED-type" evidence="10">
    <location>
        <begin position="27"/>
        <end position="69"/>
    </location>
</feature>
<feature type="domain" description="hAT-like transposase RNase-H fold" evidence="12">
    <location>
        <begin position="406"/>
        <end position="506"/>
    </location>
</feature>
<evidence type="ECO:0000256" key="9">
    <source>
        <dbReference type="ARBA" id="ARBA00023242"/>
    </source>
</evidence>
<dbReference type="GO" id="GO:0003677">
    <property type="term" value="F:DNA binding"/>
    <property type="evidence" value="ECO:0007669"/>
    <property type="project" value="UniProtKB-KW"/>
</dbReference>
<evidence type="ECO:0000259" key="12">
    <source>
        <dbReference type="Pfam" id="PF14372"/>
    </source>
</evidence>
<dbReference type="InterPro" id="IPR052035">
    <property type="entry name" value="ZnF_BED_domain_contain"/>
</dbReference>
<dbReference type="PANTHER" id="PTHR46481:SF11">
    <property type="entry name" value="ZINC FINGER BED DOMAIN-CONTAINING PROTEIN RICESLEEPER 2-LIKE"/>
    <property type="match status" value="1"/>
</dbReference>
<evidence type="ECO:0000313" key="14">
    <source>
        <dbReference type="Proteomes" id="UP000639772"/>
    </source>
</evidence>
<dbReference type="OrthoDB" id="1607513at2759"/>
<evidence type="ECO:0008006" key="15">
    <source>
        <dbReference type="Google" id="ProtNLM"/>
    </source>
</evidence>
<evidence type="ECO:0000256" key="1">
    <source>
        <dbReference type="ARBA" id="ARBA00004123"/>
    </source>
</evidence>
<dbReference type="SUPFAM" id="SSF53098">
    <property type="entry name" value="Ribonuclease H-like"/>
    <property type="match status" value="1"/>
</dbReference>
<sequence>MDMDDNEIVAEPLSALPNPRARRLRSLVWNDFTKRQKPDGNFEAICNHCGKKFTANSRSGTTHLRNHLNFCLSTRRADGRKRGRKPRSASKAIGVYHDDKDGSSGFLFDQELSRQDLARMVIFHEYPFELVHHVGFKTFIRNLQPQFKLVSDEAIKADCMNVYESRRDKLSEVLESLPCRVSLTMERWCLSNGPEYLCLNCHYLDNDWKLQRKVLNLLHFGAPPSAEDISEEIMDKLHDWKISRKLSCMVLERSGDDQGAPSNLLLKVLRGTNSLLLNGDLFQFHGCVPALDAIVQDALLQIGDLCDRVRSCVRFVKFSLEKMRRFENAAMLAESPRIPLVVDDNTSWSSALLMISTAYETRNAFKSLAEYDSDFSFPLTDQEWDDVKSVKECLETFDHMIKKFSGIRMPTANLFFIDICGILLLLKSWAVSPVLIVAKLASHMLKGFEEYWDANVALLAIASILDPRYKMKSVEYFFRLVYYGDYEQKVKIDGICNSLRSLYNEYAVHSACSKSDRNYLCYGNGTNGCNVVECGTSAGSQTTSHITLSDTRRGLDEYLQQTLSNQSIKSDLDLYLEEAVYIYNDVPDDGFNVLAWWKLNVAKYPILSVLARDILPIPLATTKSRIEDKPLSQVFSSLDQVTLQAMVCAQDWLRDEMEAASFV</sequence>
<keyword evidence="9" id="KW-0539">Nucleus</keyword>
<name>A0A835VK00_VANPL</name>
<dbReference type="Pfam" id="PF02892">
    <property type="entry name" value="zf-BED"/>
    <property type="match status" value="1"/>
</dbReference>
<dbReference type="AlphaFoldDB" id="A0A835VK00"/>
<dbReference type="InterPro" id="IPR003656">
    <property type="entry name" value="Znf_BED"/>
</dbReference>
<evidence type="ECO:0000256" key="3">
    <source>
        <dbReference type="ARBA" id="ARBA00022723"/>
    </source>
</evidence>
<reference evidence="13 14" key="1">
    <citation type="journal article" date="2020" name="Nat. Food">
        <title>A phased Vanilla planifolia genome enables genetic improvement of flavour and production.</title>
        <authorList>
            <person name="Hasing T."/>
            <person name="Tang H."/>
            <person name="Brym M."/>
            <person name="Khazi F."/>
            <person name="Huang T."/>
            <person name="Chambers A.H."/>
        </authorList>
    </citation>
    <scope>NUCLEOTIDE SEQUENCE [LARGE SCALE GENOMIC DNA]</scope>
    <source>
        <tissue evidence="13">Leaf</tissue>
    </source>
</reference>
<keyword evidence="3" id="KW-0479">Metal-binding</keyword>
<dbReference type="Pfam" id="PF14372">
    <property type="entry name" value="hAT-like_RNase-H"/>
    <property type="match status" value="1"/>
</dbReference>
<evidence type="ECO:0000256" key="2">
    <source>
        <dbReference type="ARBA" id="ARBA00011738"/>
    </source>
</evidence>
<keyword evidence="8" id="KW-0804">Transcription</keyword>
<dbReference type="Proteomes" id="UP000639772">
    <property type="component" value="Chromosome 1"/>
</dbReference>
<accession>A0A835VK00</accession>
<dbReference type="GO" id="GO:0046983">
    <property type="term" value="F:protein dimerization activity"/>
    <property type="evidence" value="ECO:0007669"/>
    <property type="project" value="InterPro"/>
</dbReference>
<comment type="subunit">
    <text evidence="2">Homodimer.</text>
</comment>
<keyword evidence="4" id="KW-0863">Zinc-finger</keyword>
<dbReference type="InterPro" id="IPR025525">
    <property type="entry name" value="hAT-like_transposase_RNase-H"/>
</dbReference>
<comment type="subcellular location">
    <subcellularLocation>
        <location evidence="1">Nucleus</location>
    </subcellularLocation>
</comment>
<dbReference type="GO" id="GO:0008270">
    <property type="term" value="F:zinc ion binding"/>
    <property type="evidence" value="ECO:0007669"/>
    <property type="project" value="UniProtKB-KW"/>
</dbReference>
<dbReference type="InterPro" id="IPR008906">
    <property type="entry name" value="HATC_C_dom"/>
</dbReference>
<dbReference type="InterPro" id="IPR036236">
    <property type="entry name" value="Znf_C2H2_sf"/>
</dbReference>
<gene>
    <name evidence="13" type="ORF">HPP92_003526</name>
</gene>
<evidence type="ECO:0000259" key="11">
    <source>
        <dbReference type="Pfam" id="PF05699"/>
    </source>
</evidence>
<evidence type="ECO:0000256" key="5">
    <source>
        <dbReference type="ARBA" id="ARBA00022833"/>
    </source>
</evidence>
<comment type="caution">
    <text evidence="13">The sequence shown here is derived from an EMBL/GenBank/DDBJ whole genome shotgun (WGS) entry which is preliminary data.</text>
</comment>